<proteinExistence type="predicted"/>
<protein>
    <submittedName>
        <fullName evidence="1">Uncharacterized protein</fullName>
    </submittedName>
</protein>
<name>A0A6J4N969_9ACTN</name>
<organism evidence="1">
    <name type="scientific">uncultured Nocardioides sp</name>
    <dbReference type="NCBI Taxonomy" id="198441"/>
    <lineage>
        <taxon>Bacteria</taxon>
        <taxon>Bacillati</taxon>
        <taxon>Actinomycetota</taxon>
        <taxon>Actinomycetes</taxon>
        <taxon>Propionibacteriales</taxon>
        <taxon>Nocardioidaceae</taxon>
        <taxon>Nocardioides</taxon>
        <taxon>environmental samples</taxon>
    </lineage>
</organism>
<dbReference type="AlphaFoldDB" id="A0A6J4N969"/>
<accession>A0A6J4N969</accession>
<sequence>MKWFIGLVALTAVGLVVQHQTMGPDLTCPNGSVIGMSTLIAGTRGEDSPGGALATAGWEGGARVTEQPGAGNDESIIYRAYDGAGELLRVVEVRHYGRRGWFVGTDEQCDP</sequence>
<gene>
    <name evidence="1" type="ORF">AVDCRST_MAG32-1674</name>
</gene>
<dbReference type="EMBL" id="CADCUM010000074">
    <property type="protein sequence ID" value="CAA9381332.1"/>
    <property type="molecule type" value="Genomic_DNA"/>
</dbReference>
<reference evidence="1" key="1">
    <citation type="submission" date="2020-02" db="EMBL/GenBank/DDBJ databases">
        <authorList>
            <person name="Meier V. D."/>
        </authorList>
    </citation>
    <scope>NUCLEOTIDE SEQUENCE</scope>
    <source>
        <strain evidence="1">AVDCRST_MAG32</strain>
    </source>
</reference>
<evidence type="ECO:0000313" key="1">
    <source>
        <dbReference type="EMBL" id="CAA9381332.1"/>
    </source>
</evidence>